<dbReference type="InterPro" id="IPR046985">
    <property type="entry name" value="IP5"/>
</dbReference>
<protein>
    <submittedName>
        <fullName evidence="3">Endonuclease/Exonuclease/phosphatase family</fullName>
    </submittedName>
</protein>
<feature type="region of interest" description="Disordered" evidence="1">
    <location>
        <begin position="1"/>
        <end position="28"/>
    </location>
</feature>
<dbReference type="GO" id="GO:0046856">
    <property type="term" value="P:phosphatidylinositol dephosphorylation"/>
    <property type="evidence" value="ECO:0007669"/>
    <property type="project" value="InterPro"/>
</dbReference>
<dbReference type="Pfam" id="PF22669">
    <property type="entry name" value="Exo_endo_phos2"/>
    <property type="match status" value="1"/>
</dbReference>
<dbReference type="GO" id="GO:0004519">
    <property type="term" value="F:endonuclease activity"/>
    <property type="evidence" value="ECO:0007669"/>
    <property type="project" value="UniProtKB-KW"/>
</dbReference>
<dbReference type="InterPro" id="IPR000300">
    <property type="entry name" value="IPPc"/>
</dbReference>
<dbReference type="AlphaFoldDB" id="A0A833SMS8"/>
<dbReference type="PANTHER" id="PTHR11200:SF297">
    <property type="entry name" value="INOSITOL POLYPHOSPHATE-RELATED PHOSPHATASE DOMAIN-CONTAINING PROTEIN"/>
    <property type="match status" value="1"/>
</dbReference>
<sequence>MPSLWGLRLGRYDPTTSKPSKGWCNDVPYDDSDAEAEWEEYIRRQRSLESNQLDNESVASFKTEDASEEAIDNEIEESTREVFEQDLDADTFHYQLESPASRFLTLPVRVTSEIVSVDDESVKNNAVADDNNAEDTETDAIAAKYVTPDQLDEVDDDFDDEIFALTPETCPSPSGSPRTVLPKVPLRIFVATWNMAAKDPFAHRRRGQYIGDVLAAETLRELLPLGYDIYAIGTQEKVTKHLHAAVLARLNQQPVASLQNTEQMYQRLELTAKRRWLHSRRRREDECQHWRTYQSSDFGNVSSVGLSSFCTSELPCGTYSPNASFCCGDVPSPQSPVDTEDSDAGCSWWNKERGEKEIRGRGDHAFIRRKSTGLVVYYASHLHGQLEVVAAGVHKFTGSKGGVAVTIRVAGDPQTLTFVNCHLEAHKIERRRRQLDKLARALPRSLELNTTLAKCSDHVVWMGDFNYRIQVLEGSEVLHYLTAGRLQELHDHYDSMTEDLKHVPGLKSFREPAKWPTFYPTYKKVASRSRLPLSGSTTGTGRDTRWAQHVYQTTYREPFYKGGRVRERVPGWCDRILYCSRADSPWENCFKVEQVACSDSSLGRSSFGSDTVRDNYRALNDELRGSDHSPVSCTFLWSVQR</sequence>
<dbReference type="InterPro" id="IPR036691">
    <property type="entry name" value="Endo/exonu/phosph_ase_sf"/>
</dbReference>
<dbReference type="GO" id="GO:0004439">
    <property type="term" value="F:phosphatidylinositol-4,5-bisphosphate 5-phosphatase activity"/>
    <property type="evidence" value="ECO:0007669"/>
    <property type="project" value="TreeGrafter"/>
</dbReference>
<dbReference type="Proteomes" id="UP000602510">
    <property type="component" value="Unassembled WGS sequence"/>
</dbReference>
<dbReference type="PANTHER" id="PTHR11200">
    <property type="entry name" value="INOSITOL 5-PHOSPHATASE"/>
    <property type="match status" value="1"/>
</dbReference>
<feature type="domain" description="Inositol polyphosphate-related phosphatase" evidence="2">
    <location>
        <begin position="296"/>
        <end position="640"/>
    </location>
</feature>
<dbReference type="SUPFAM" id="SSF56219">
    <property type="entry name" value="DNase I-like"/>
    <property type="match status" value="1"/>
</dbReference>
<name>A0A833SMS8_PHYIN</name>
<proteinExistence type="predicted"/>
<evidence type="ECO:0000256" key="1">
    <source>
        <dbReference type="SAM" id="MobiDB-lite"/>
    </source>
</evidence>
<keyword evidence="3" id="KW-0540">Nuclease</keyword>
<evidence type="ECO:0000313" key="3">
    <source>
        <dbReference type="EMBL" id="KAF4043261.1"/>
    </source>
</evidence>
<gene>
    <name evidence="3" type="ORF">GN244_ATG04471</name>
</gene>
<dbReference type="GO" id="GO:0004527">
    <property type="term" value="F:exonuclease activity"/>
    <property type="evidence" value="ECO:0007669"/>
    <property type="project" value="UniProtKB-KW"/>
</dbReference>
<accession>A0A833SMS8</accession>
<keyword evidence="3" id="KW-0255">Endonuclease</keyword>
<keyword evidence="3" id="KW-0378">Hydrolase</keyword>
<keyword evidence="3" id="KW-0269">Exonuclease</keyword>
<dbReference type="Gene3D" id="3.60.10.10">
    <property type="entry name" value="Endonuclease/exonuclease/phosphatase"/>
    <property type="match status" value="1"/>
</dbReference>
<evidence type="ECO:0000313" key="4">
    <source>
        <dbReference type="Proteomes" id="UP000602510"/>
    </source>
</evidence>
<comment type="caution">
    <text evidence="3">The sequence shown here is derived from an EMBL/GenBank/DDBJ whole genome shotgun (WGS) entry which is preliminary data.</text>
</comment>
<reference evidence="3" key="1">
    <citation type="submission" date="2020-04" db="EMBL/GenBank/DDBJ databases">
        <title>Hybrid Assembly of Korean Phytophthora infestans isolates.</title>
        <authorList>
            <person name="Prokchorchik M."/>
            <person name="Lee Y."/>
            <person name="Seo J."/>
            <person name="Cho J.-H."/>
            <person name="Park Y.-E."/>
            <person name="Jang D.-C."/>
            <person name="Im J.-S."/>
            <person name="Choi J.-G."/>
            <person name="Park H.-J."/>
            <person name="Lee G.-B."/>
            <person name="Lee Y.-G."/>
            <person name="Hong S.-Y."/>
            <person name="Cho K."/>
            <person name="Sohn K.H."/>
        </authorList>
    </citation>
    <scope>NUCLEOTIDE SEQUENCE</scope>
    <source>
        <strain evidence="3">KR_1_A1</strain>
    </source>
</reference>
<evidence type="ECO:0000259" key="2">
    <source>
        <dbReference type="SMART" id="SM00128"/>
    </source>
</evidence>
<dbReference type="SMART" id="SM00128">
    <property type="entry name" value="IPPc"/>
    <property type="match status" value="1"/>
</dbReference>
<organism evidence="3 4">
    <name type="scientific">Phytophthora infestans</name>
    <name type="common">Potato late blight agent</name>
    <name type="synonym">Botrytis infestans</name>
    <dbReference type="NCBI Taxonomy" id="4787"/>
    <lineage>
        <taxon>Eukaryota</taxon>
        <taxon>Sar</taxon>
        <taxon>Stramenopiles</taxon>
        <taxon>Oomycota</taxon>
        <taxon>Peronosporomycetes</taxon>
        <taxon>Peronosporales</taxon>
        <taxon>Peronosporaceae</taxon>
        <taxon>Phytophthora</taxon>
    </lineage>
</organism>
<keyword evidence="4" id="KW-1185">Reference proteome</keyword>
<dbReference type="EMBL" id="WSZM01000091">
    <property type="protein sequence ID" value="KAF4043261.1"/>
    <property type="molecule type" value="Genomic_DNA"/>
</dbReference>